<reference evidence="10 11" key="1">
    <citation type="journal article" date="2016" name="Nat. Commun.">
        <title>Thousands of microbial genomes shed light on interconnected biogeochemical processes in an aquifer system.</title>
        <authorList>
            <person name="Anantharaman K."/>
            <person name="Brown C.T."/>
            <person name="Hug L.A."/>
            <person name="Sharon I."/>
            <person name="Castelle C.J."/>
            <person name="Probst A.J."/>
            <person name="Thomas B.C."/>
            <person name="Singh A."/>
            <person name="Wilkins M.J."/>
            <person name="Karaoz U."/>
            <person name="Brodie E.L."/>
            <person name="Williams K.H."/>
            <person name="Hubbard S.S."/>
            <person name="Banfield J.F."/>
        </authorList>
    </citation>
    <scope>NUCLEOTIDE SEQUENCE [LARGE SCALE GENOMIC DNA]</scope>
</reference>
<name>A0A1F5HAY7_9BACT</name>
<accession>A0A1F5HAY7</accession>
<evidence type="ECO:0000256" key="7">
    <source>
        <dbReference type="ARBA" id="ARBA00023136"/>
    </source>
</evidence>
<dbReference type="Proteomes" id="UP000176751">
    <property type="component" value="Unassembled WGS sequence"/>
</dbReference>
<keyword evidence="5 8" id="KW-0812">Transmembrane</keyword>
<keyword evidence="2" id="KW-1003">Cell membrane</keyword>
<sequence>MPPKFKIRYFVLALILIAALFLRLYKIEEIFPFDFDQQVPAEAAFDFFTYHKITLVGQELSFEGFFLGPLHNWIQFIPYGICQLSPDCVPYFYLIIGVITIAVLYFIAQKIFDTKTATITCLIYAVSFAQISFEGGVNSNYFLFLASTGLLFCFYKYFLGENKYIVFGAFIAGIAVVNFNPVFIFSALAFFLFALIRPKRSVLVFIAAALAFLASYLPLVVFNFRHDNILLNNFLNFIHQNITSEDYLFRSMFLFRDVLTPFFSFYLFQSSSLIFSLITLVLIGSGIYLVLKSKNRLFLFLPFWIIFTFVGFVFYKGWVPNYYFQQVLLPMILLVSISARKFFWIFLTFAVIFLFTNVSRAINYSSWVNYETKKKVVELIINDTNNQTYNLYNNLPISLNTGYPTLFKLSKKEPREGGKNLYILENNIPEYFLKLKYQKAFPDKQVEIKTISFIEVVSVK</sequence>
<comment type="caution">
    <text evidence="10">The sequence shown here is derived from an EMBL/GenBank/DDBJ whole genome shotgun (WGS) entry which is preliminary data.</text>
</comment>
<evidence type="ECO:0000256" key="8">
    <source>
        <dbReference type="SAM" id="Phobius"/>
    </source>
</evidence>
<dbReference type="AlphaFoldDB" id="A0A1F5HAY7"/>
<feature type="transmembrane region" description="Helical" evidence="8">
    <location>
        <begin position="7"/>
        <end position="25"/>
    </location>
</feature>
<evidence type="ECO:0000256" key="6">
    <source>
        <dbReference type="ARBA" id="ARBA00022989"/>
    </source>
</evidence>
<feature type="transmembrane region" description="Helical" evidence="8">
    <location>
        <begin position="273"/>
        <end position="291"/>
    </location>
</feature>
<evidence type="ECO:0000256" key="3">
    <source>
        <dbReference type="ARBA" id="ARBA00022676"/>
    </source>
</evidence>
<evidence type="ECO:0000259" key="9">
    <source>
        <dbReference type="Pfam" id="PF13231"/>
    </source>
</evidence>
<evidence type="ECO:0000256" key="5">
    <source>
        <dbReference type="ARBA" id="ARBA00022692"/>
    </source>
</evidence>
<dbReference type="GO" id="GO:0016763">
    <property type="term" value="F:pentosyltransferase activity"/>
    <property type="evidence" value="ECO:0007669"/>
    <property type="project" value="TreeGrafter"/>
</dbReference>
<dbReference type="GO" id="GO:0005886">
    <property type="term" value="C:plasma membrane"/>
    <property type="evidence" value="ECO:0007669"/>
    <property type="project" value="UniProtKB-SubCell"/>
</dbReference>
<evidence type="ECO:0000256" key="4">
    <source>
        <dbReference type="ARBA" id="ARBA00022679"/>
    </source>
</evidence>
<protein>
    <recommendedName>
        <fullName evidence="9">Glycosyltransferase RgtA/B/C/D-like domain-containing protein</fullName>
    </recommendedName>
</protein>
<feature type="domain" description="Glycosyltransferase RgtA/B/C/D-like" evidence="9">
    <location>
        <begin position="69"/>
        <end position="215"/>
    </location>
</feature>
<dbReference type="EMBL" id="MFCA01000029">
    <property type="protein sequence ID" value="OGE01281.1"/>
    <property type="molecule type" value="Genomic_DNA"/>
</dbReference>
<dbReference type="GO" id="GO:0009103">
    <property type="term" value="P:lipopolysaccharide biosynthetic process"/>
    <property type="evidence" value="ECO:0007669"/>
    <property type="project" value="UniProtKB-ARBA"/>
</dbReference>
<dbReference type="PANTHER" id="PTHR33908:SF11">
    <property type="entry name" value="MEMBRANE PROTEIN"/>
    <property type="match status" value="1"/>
</dbReference>
<dbReference type="InterPro" id="IPR050297">
    <property type="entry name" value="LipidA_mod_glycosyltrf_83"/>
</dbReference>
<evidence type="ECO:0000313" key="11">
    <source>
        <dbReference type="Proteomes" id="UP000176751"/>
    </source>
</evidence>
<feature type="transmembrane region" description="Helical" evidence="8">
    <location>
        <begin position="298"/>
        <end position="315"/>
    </location>
</feature>
<keyword evidence="4" id="KW-0808">Transferase</keyword>
<keyword evidence="6 8" id="KW-1133">Transmembrane helix</keyword>
<organism evidence="10 11">
    <name type="scientific">Candidatus Curtissbacteria bacterium RIFOXYA1_FULL_41_14</name>
    <dbReference type="NCBI Taxonomy" id="1797737"/>
    <lineage>
        <taxon>Bacteria</taxon>
        <taxon>Candidatus Curtissiibacteriota</taxon>
    </lineage>
</organism>
<dbReference type="PANTHER" id="PTHR33908">
    <property type="entry name" value="MANNOSYLTRANSFERASE YKCB-RELATED"/>
    <property type="match status" value="1"/>
</dbReference>
<feature type="transmembrane region" description="Helical" evidence="8">
    <location>
        <begin position="139"/>
        <end position="158"/>
    </location>
</feature>
<feature type="transmembrane region" description="Helical" evidence="8">
    <location>
        <begin position="327"/>
        <end position="355"/>
    </location>
</feature>
<evidence type="ECO:0000313" key="10">
    <source>
        <dbReference type="EMBL" id="OGE01281.1"/>
    </source>
</evidence>
<comment type="subcellular location">
    <subcellularLocation>
        <location evidence="1">Cell membrane</location>
        <topology evidence="1">Multi-pass membrane protein</topology>
    </subcellularLocation>
</comment>
<dbReference type="STRING" id="1797737.A2196_01050"/>
<evidence type="ECO:0000256" key="1">
    <source>
        <dbReference type="ARBA" id="ARBA00004651"/>
    </source>
</evidence>
<gene>
    <name evidence="10" type="ORF">A2196_01050</name>
</gene>
<proteinExistence type="predicted"/>
<feature type="transmembrane region" description="Helical" evidence="8">
    <location>
        <begin position="165"/>
        <end position="196"/>
    </location>
</feature>
<feature type="transmembrane region" description="Helical" evidence="8">
    <location>
        <begin position="202"/>
        <end position="226"/>
    </location>
</feature>
<evidence type="ECO:0000256" key="2">
    <source>
        <dbReference type="ARBA" id="ARBA00022475"/>
    </source>
</evidence>
<keyword evidence="7 8" id="KW-0472">Membrane</keyword>
<dbReference type="InterPro" id="IPR038731">
    <property type="entry name" value="RgtA/B/C-like"/>
</dbReference>
<dbReference type="Pfam" id="PF13231">
    <property type="entry name" value="PMT_2"/>
    <property type="match status" value="1"/>
</dbReference>
<feature type="transmembrane region" description="Helical" evidence="8">
    <location>
        <begin position="91"/>
        <end position="108"/>
    </location>
</feature>
<keyword evidence="3" id="KW-0328">Glycosyltransferase</keyword>